<organism evidence="2 3">
    <name type="scientific">Roseovarius litorisediminis</name>
    <dbReference type="NCBI Taxonomy" id="1312363"/>
    <lineage>
        <taxon>Bacteria</taxon>
        <taxon>Pseudomonadati</taxon>
        <taxon>Pseudomonadota</taxon>
        <taxon>Alphaproteobacteria</taxon>
        <taxon>Rhodobacterales</taxon>
        <taxon>Roseobacteraceae</taxon>
        <taxon>Roseovarius</taxon>
    </lineage>
</organism>
<reference evidence="2 3" key="1">
    <citation type="submission" date="2017-03" db="EMBL/GenBank/DDBJ databases">
        <authorList>
            <person name="Afonso C.L."/>
            <person name="Miller P.J."/>
            <person name="Scott M.A."/>
            <person name="Spackman E."/>
            <person name="Goraichik I."/>
            <person name="Dimitrov K.M."/>
            <person name="Suarez D.L."/>
            <person name="Swayne D.E."/>
        </authorList>
    </citation>
    <scope>NUCLEOTIDE SEQUENCE [LARGE SCALE GENOMIC DNA]</scope>
    <source>
        <strain evidence="2 3">CECT 8287</strain>
    </source>
</reference>
<proteinExistence type="predicted"/>
<gene>
    <name evidence="2" type="primary">guaA_4</name>
    <name evidence="2" type="ORF">PEL8287_03125</name>
</gene>
<dbReference type="InterPro" id="IPR044992">
    <property type="entry name" value="ChyE-like"/>
</dbReference>
<dbReference type="Gene3D" id="3.40.50.880">
    <property type="match status" value="1"/>
</dbReference>
<evidence type="ECO:0000259" key="1">
    <source>
        <dbReference type="Pfam" id="PF00117"/>
    </source>
</evidence>
<dbReference type="SUPFAM" id="SSF52317">
    <property type="entry name" value="Class I glutamine amidotransferase-like"/>
    <property type="match status" value="1"/>
</dbReference>
<name>A0A1Y5TB72_9RHOB</name>
<dbReference type="AlphaFoldDB" id="A0A1Y5TB72"/>
<dbReference type="GO" id="GO:0005829">
    <property type="term" value="C:cytosol"/>
    <property type="evidence" value="ECO:0007669"/>
    <property type="project" value="TreeGrafter"/>
</dbReference>
<keyword evidence="2" id="KW-0436">Ligase</keyword>
<dbReference type="EMBL" id="FWFL01000008">
    <property type="protein sequence ID" value="SLN57921.1"/>
    <property type="molecule type" value="Genomic_DNA"/>
</dbReference>
<dbReference type="PANTHER" id="PTHR42695:SF5">
    <property type="entry name" value="GLUTAMINE AMIDOTRANSFERASE YLR126C-RELATED"/>
    <property type="match status" value="1"/>
</dbReference>
<dbReference type="InterPro" id="IPR017926">
    <property type="entry name" value="GATASE"/>
</dbReference>
<dbReference type="RefSeq" id="WP_085893335.1">
    <property type="nucleotide sequence ID" value="NZ_FWFL01000008.1"/>
</dbReference>
<dbReference type="EC" id="6.3.5.2" evidence="2"/>
<evidence type="ECO:0000313" key="2">
    <source>
        <dbReference type="EMBL" id="SLN57921.1"/>
    </source>
</evidence>
<dbReference type="CDD" id="cd01741">
    <property type="entry name" value="GATase1_1"/>
    <property type="match status" value="1"/>
</dbReference>
<dbReference type="OrthoDB" id="9813383at2"/>
<evidence type="ECO:0000313" key="3">
    <source>
        <dbReference type="Proteomes" id="UP000193827"/>
    </source>
</evidence>
<accession>A0A1Y5TB72</accession>
<dbReference type="InterPro" id="IPR029062">
    <property type="entry name" value="Class_I_gatase-like"/>
</dbReference>
<dbReference type="PANTHER" id="PTHR42695">
    <property type="entry name" value="GLUTAMINE AMIDOTRANSFERASE YLR126C-RELATED"/>
    <property type="match status" value="1"/>
</dbReference>
<dbReference type="Pfam" id="PF00117">
    <property type="entry name" value="GATase"/>
    <property type="match status" value="1"/>
</dbReference>
<protein>
    <submittedName>
        <fullName evidence="2">GMP synthase [glutamine-hydrolyzing]</fullName>
        <ecNumber evidence="2">6.3.5.2</ecNumber>
    </submittedName>
</protein>
<keyword evidence="3" id="KW-1185">Reference proteome</keyword>
<feature type="domain" description="Glutamine amidotransferase" evidence="1">
    <location>
        <begin position="55"/>
        <end position="195"/>
    </location>
</feature>
<dbReference type="Proteomes" id="UP000193827">
    <property type="component" value="Unassembled WGS sequence"/>
</dbReference>
<dbReference type="PROSITE" id="PS51273">
    <property type="entry name" value="GATASE_TYPE_1"/>
    <property type="match status" value="1"/>
</dbReference>
<sequence>MSTLLIVEGSPPEIMAAGHFEADAFLATIKILAPGTACRPVAPEDVVPGEIFTGVDGVIFTGSGGPWPADAPEVAPWRDAMKVAMDTGLPIWGSCNGMQLAALVLGGAVGPSPNGIEIGVTRGMKITEAGQTHPLMAGRSDGYAVACMHRDEVQRLPEGAILIASNAHCPIQAFVYEKDGVDFWGAQYHPELEPKGVAGHIRRASIYSSFADLAADLEQGDTAAAAAARLGTTPQAFAPQNRARELVNWLAHVAARKAERVTVA</sequence>
<dbReference type="GO" id="GO:0003922">
    <property type="term" value="F:GMP synthase (glutamine-hydrolyzing) activity"/>
    <property type="evidence" value="ECO:0007669"/>
    <property type="project" value="UniProtKB-EC"/>
</dbReference>